<dbReference type="Pfam" id="PF03124">
    <property type="entry name" value="EXS"/>
    <property type="match status" value="1"/>
</dbReference>
<accession>A0ABP1BI20</accession>
<dbReference type="EMBL" id="OZ023705">
    <property type="protein sequence ID" value="CAK9875238.1"/>
    <property type="molecule type" value="Genomic_DNA"/>
</dbReference>
<feature type="domain" description="EXS" evidence="6">
    <location>
        <begin position="182"/>
        <end position="382"/>
    </location>
</feature>
<feature type="transmembrane region" description="Helical" evidence="5">
    <location>
        <begin position="64"/>
        <end position="88"/>
    </location>
</feature>
<keyword evidence="8" id="KW-1185">Reference proteome</keyword>
<evidence type="ECO:0000313" key="8">
    <source>
        <dbReference type="Proteomes" id="UP001497522"/>
    </source>
</evidence>
<feature type="transmembrane region" description="Helical" evidence="5">
    <location>
        <begin position="100"/>
        <end position="118"/>
    </location>
</feature>
<comment type="subcellular location">
    <subcellularLocation>
        <location evidence="1">Membrane</location>
        <topology evidence="1">Multi-pass membrane protein</topology>
    </subcellularLocation>
</comment>
<proteinExistence type="predicted"/>
<evidence type="ECO:0000256" key="2">
    <source>
        <dbReference type="ARBA" id="ARBA00022692"/>
    </source>
</evidence>
<dbReference type="PROSITE" id="PS51380">
    <property type="entry name" value="EXS"/>
    <property type="match status" value="1"/>
</dbReference>
<protein>
    <recommendedName>
        <fullName evidence="6">EXS domain-containing protein</fullName>
    </recommendedName>
</protein>
<dbReference type="PANTHER" id="PTHR10783">
    <property type="entry name" value="XENOTROPIC AND POLYTROPIC RETROVIRUS RECEPTOR 1-RELATED"/>
    <property type="match status" value="1"/>
</dbReference>
<name>A0ABP1BI20_9BRYO</name>
<reference evidence="7" key="1">
    <citation type="submission" date="2024-03" db="EMBL/GenBank/DDBJ databases">
        <authorList>
            <consortium name="ELIXIR-Norway"/>
            <consortium name="Elixir Norway"/>
        </authorList>
    </citation>
    <scope>NUCLEOTIDE SEQUENCE</scope>
</reference>
<feature type="transmembrane region" description="Helical" evidence="5">
    <location>
        <begin position="20"/>
        <end position="43"/>
    </location>
</feature>
<evidence type="ECO:0000256" key="1">
    <source>
        <dbReference type="ARBA" id="ARBA00004141"/>
    </source>
</evidence>
<evidence type="ECO:0000256" key="5">
    <source>
        <dbReference type="SAM" id="Phobius"/>
    </source>
</evidence>
<dbReference type="PANTHER" id="PTHR10783:SF46">
    <property type="entry name" value="PROTEIN ERD1 HOMOLOG 2"/>
    <property type="match status" value="1"/>
</dbReference>
<gene>
    <name evidence="7" type="ORF">CSSPJE1EN2_LOCUS17487</name>
</gene>
<keyword evidence="4 5" id="KW-0472">Membrane</keyword>
<evidence type="ECO:0000256" key="3">
    <source>
        <dbReference type="ARBA" id="ARBA00022989"/>
    </source>
</evidence>
<dbReference type="Proteomes" id="UP001497522">
    <property type="component" value="Chromosome 4"/>
</dbReference>
<sequence length="389" mass="46379">MVRMKEFPISHDKFFYEVYLYYNPMFLMSMMVWLWGLNMYGFLEARIPYAKVFDLEYDHLTHHDIWKIASCMTVVVLTSMTAYLYFYSQNMILEAALQPILLYVLMSVLLWLPSNVLYMRTRFDFLRTIVRLTFPIQTVSFADSLMADVLTSLAKPISDMERSICRMYHHQATTGACLEADAVCGGHSIYAPCILAFPYFSRFLQCLRQYRDTKDEMFIHNALKYATTSAIIFLPVLKYHVAPELWVSQVKPLWLMCTVLNSCCLFYWDITNDWEFGLLSSPWGARKQYLRPILLYRQHWVYYWAIGSNLVMRCAWTYKLSSHLRHNFKLVFFFSVLEMLRRFQWIFFRVEVAAIKLPSFCHCPTQFTRIIWSVKRPLDDQKQDITRRQ</sequence>
<organism evidence="7 8">
    <name type="scientific">Sphagnum jensenii</name>
    <dbReference type="NCBI Taxonomy" id="128206"/>
    <lineage>
        <taxon>Eukaryota</taxon>
        <taxon>Viridiplantae</taxon>
        <taxon>Streptophyta</taxon>
        <taxon>Embryophyta</taxon>
        <taxon>Bryophyta</taxon>
        <taxon>Sphagnophytina</taxon>
        <taxon>Sphagnopsida</taxon>
        <taxon>Sphagnales</taxon>
        <taxon>Sphagnaceae</taxon>
        <taxon>Sphagnum</taxon>
    </lineage>
</organism>
<evidence type="ECO:0000256" key="4">
    <source>
        <dbReference type="ARBA" id="ARBA00023136"/>
    </source>
</evidence>
<keyword evidence="2 5" id="KW-0812">Transmembrane</keyword>
<evidence type="ECO:0000313" key="7">
    <source>
        <dbReference type="EMBL" id="CAK9875238.1"/>
    </source>
</evidence>
<dbReference type="InterPro" id="IPR004342">
    <property type="entry name" value="EXS_C"/>
</dbReference>
<evidence type="ECO:0000259" key="6">
    <source>
        <dbReference type="PROSITE" id="PS51380"/>
    </source>
</evidence>
<keyword evidence="3 5" id="KW-1133">Transmembrane helix</keyword>